<feature type="transmembrane region" description="Helical" evidence="7">
    <location>
        <begin position="342"/>
        <end position="362"/>
    </location>
</feature>
<accession>A0A2A2LXX7</accession>
<evidence type="ECO:0000256" key="1">
    <source>
        <dbReference type="ARBA" id="ARBA00004141"/>
    </source>
</evidence>
<dbReference type="AlphaFoldDB" id="A0A2A2LXX7"/>
<evidence type="ECO:0000256" key="7">
    <source>
        <dbReference type="SAM" id="Phobius"/>
    </source>
</evidence>
<evidence type="ECO:0000256" key="6">
    <source>
        <dbReference type="SAM" id="MobiDB-lite"/>
    </source>
</evidence>
<comment type="caution">
    <text evidence="8">The sequence shown here is derived from an EMBL/GenBank/DDBJ whole genome shotgun (WGS) entry which is preliminary data.</text>
</comment>
<dbReference type="EMBL" id="LIAE01006336">
    <property type="protein sequence ID" value="PAV91101.1"/>
    <property type="molecule type" value="Genomic_DNA"/>
</dbReference>
<evidence type="ECO:0000313" key="8">
    <source>
        <dbReference type="EMBL" id="PAV91101.1"/>
    </source>
</evidence>
<evidence type="ECO:0000256" key="3">
    <source>
        <dbReference type="ARBA" id="ARBA00022692"/>
    </source>
</evidence>
<dbReference type="GO" id="GO:0140410">
    <property type="term" value="F:monoatomic cation:bicarbonate symporter activity"/>
    <property type="evidence" value="ECO:0007669"/>
    <property type="project" value="TreeGrafter"/>
</dbReference>
<organism evidence="8 9">
    <name type="scientific">Diploscapter pachys</name>
    <dbReference type="NCBI Taxonomy" id="2018661"/>
    <lineage>
        <taxon>Eukaryota</taxon>
        <taxon>Metazoa</taxon>
        <taxon>Ecdysozoa</taxon>
        <taxon>Nematoda</taxon>
        <taxon>Chromadorea</taxon>
        <taxon>Rhabditida</taxon>
        <taxon>Rhabditina</taxon>
        <taxon>Rhabditomorpha</taxon>
        <taxon>Rhabditoidea</taxon>
        <taxon>Rhabditidae</taxon>
        <taxon>Diploscapter</taxon>
    </lineage>
</organism>
<proteinExistence type="inferred from homology"/>
<feature type="region of interest" description="Disordered" evidence="6">
    <location>
        <begin position="417"/>
        <end position="443"/>
    </location>
</feature>
<keyword evidence="3 7" id="KW-0812">Transmembrane</keyword>
<dbReference type="PANTHER" id="PTHR12191">
    <property type="entry name" value="SOLUTE CARRIER FAMILY 39"/>
    <property type="match status" value="1"/>
</dbReference>
<dbReference type="InterPro" id="IPR003689">
    <property type="entry name" value="ZIP"/>
</dbReference>
<keyword evidence="4 7" id="KW-1133">Transmembrane helix</keyword>
<dbReference type="Pfam" id="PF02535">
    <property type="entry name" value="Zip"/>
    <property type="match status" value="1"/>
</dbReference>
<comment type="similarity">
    <text evidence="2">Belongs to the ZIP transporter (TC 2.A.5) family.</text>
</comment>
<keyword evidence="9" id="KW-1185">Reference proteome</keyword>
<protein>
    <submittedName>
        <fullName evidence="8">Uncharacterized protein</fullName>
    </submittedName>
</protein>
<comment type="subcellular location">
    <subcellularLocation>
        <location evidence="1">Membrane</location>
        <topology evidence="1">Multi-pass membrane protein</topology>
    </subcellularLocation>
</comment>
<keyword evidence="5 7" id="KW-0472">Membrane</keyword>
<reference evidence="8 9" key="1">
    <citation type="journal article" date="2017" name="Curr. Biol.">
        <title>Genome architecture and evolution of a unichromosomal asexual nematode.</title>
        <authorList>
            <person name="Fradin H."/>
            <person name="Zegar C."/>
            <person name="Gutwein M."/>
            <person name="Lucas J."/>
            <person name="Kovtun M."/>
            <person name="Corcoran D."/>
            <person name="Baugh L.R."/>
            <person name="Kiontke K."/>
            <person name="Gunsalus K."/>
            <person name="Fitch D.H."/>
            <person name="Piano F."/>
        </authorList>
    </citation>
    <scope>NUCLEOTIDE SEQUENCE [LARGE SCALE GENOMIC DNA]</scope>
    <source>
        <strain evidence="8">PF1309</strain>
    </source>
</reference>
<evidence type="ECO:0000256" key="4">
    <source>
        <dbReference type="ARBA" id="ARBA00022989"/>
    </source>
</evidence>
<sequence>MSSPTNNLSSTSAPTPFYYATVNSTNPNPLFMNINTNTNHQPDPAVSFFPQDFGNYLDSIESNDKPSRWKNCFSHIHDFQAFQITTIQDFEYHAKSAIIIGAMYFFFTVDRIMQLILEIRRRRTSRRQVHQSTITSILIGPKIPNEDNSKNVETRVIPKIERELAKSDKEAQVTPARKLSDAVLQKERADLVLSTRRQVAVLNVVDQVELKDHDTSSVCNQSFALPDDRIRRLSSSNTADSNTKVSNNNNESNDSEVAVDIRVVERRVIESAALEVSSVAIMIIFGSSANNFVDAMSLGAAFSDSIKRGISLGIAAITQQLPQEVGMLAILTNSGLGLKKAILFNLIPIALSYIGFIAGCFLDNVDESYDQYIFAISSGMYMYIFLGTLMVFLFEFLVIPGLAALTGIAFATAKRNVPKNPKASSDNSTESEPSLGSRPIRPSDRNYAFSGAFYTSARSWTNC</sequence>
<gene>
    <name evidence="8" type="ORF">WR25_02804</name>
</gene>
<dbReference type="InterPro" id="IPR050799">
    <property type="entry name" value="ZIP_Transporter"/>
</dbReference>
<dbReference type="GO" id="GO:0005886">
    <property type="term" value="C:plasma membrane"/>
    <property type="evidence" value="ECO:0007669"/>
    <property type="project" value="TreeGrafter"/>
</dbReference>
<dbReference type="OrthoDB" id="200954at2759"/>
<feature type="transmembrane region" description="Helical" evidence="7">
    <location>
        <begin position="382"/>
        <end position="412"/>
    </location>
</feature>
<evidence type="ECO:0000256" key="5">
    <source>
        <dbReference type="ARBA" id="ARBA00023136"/>
    </source>
</evidence>
<dbReference type="GO" id="GO:0030003">
    <property type="term" value="P:intracellular monoatomic cation homeostasis"/>
    <property type="evidence" value="ECO:0007669"/>
    <property type="project" value="TreeGrafter"/>
</dbReference>
<dbReference type="Proteomes" id="UP000218231">
    <property type="component" value="Unassembled WGS sequence"/>
</dbReference>
<dbReference type="GO" id="GO:0071578">
    <property type="term" value="P:zinc ion import across plasma membrane"/>
    <property type="evidence" value="ECO:0007669"/>
    <property type="project" value="TreeGrafter"/>
</dbReference>
<evidence type="ECO:0000313" key="9">
    <source>
        <dbReference type="Proteomes" id="UP000218231"/>
    </source>
</evidence>
<name>A0A2A2LXX7_9BILA</name>
<evidence type="ECO:0000256" key="2">
    <source>
        <dbReference type="ARBA" id="ARBA00006939"/>
    </source>
</evidence>
<feature type="compositionally biased region" description="Polar residues" evidence="6">
    <location>
        <begin position="422"/>
        <end position="434"/>
    </location>
</feature>
<dbReference type="GO" id="GO:0005385">
    <property type="term" value="F:zinc ion transmembrane transporter activity"/>
    <property type="evidence" value="ECO:0007669"/>
    <property type="project" value="TreeGrafter"/>
</dbReference>
<dbReference type="STRING" id="2018661.A0A2A2LXX7"/>
<dbReference type="PANTHER" id="PTHR12191:SF32">
    <property type="entry name" value="ZRT (ZRT), IRT- (IRT-) LIKE PROTEIN TRANSPORTER"/>
    <property type="match status" value="1"/>
</dbReference>
<feature type="transmembrane region" description="Helical" evidence="7">
    <location>
        <begin position="97"/>
        <end position="117"/>
    </location>
</feature>